<reference evidence="2" key="1">
    <citation type="submission" date="2015-08" db="EMBL/GenBank/DDBJ databases">
        <authorList>
            <person name="Varghese N."/>
        </authorList>
    </citation>
    <scope>NUCLEOTIDE SEQUENCE [LARGE SCALE GENOMIC DNA]</scope>
    <source>
        <strain evidence="2">JCM 18476</strain>
    </source>
</reference>
<dbReference type="InterPro" id="IPR036513">
    <property type="entry name" value="STAS_dom_sf"/>
</dbReference>
<proteinExistence type="predicted"/>
<dbReference type="AlphaFoldDB" id="A0A0K6IQY7"/>
<protein>
    <submittedName>
        <fullName evidence="1">SpoIIAA-like</fullName>
    </submittedName>
</protein>
<evidence type="ECO:0000313" key="2">
    <source>
        <dbReference type="Proteomes" id="UP000182769"/>
    </source>
</evidence>
<keyword evidence="2" id="KW-1185">Reference proteome</keyword>
<gene>
    <name evidence="1" type="ORF">Ga0061065_11186</name>
</gene>
<dbReference type="Proteomes" id="UP000182769">
    <property type="component" value="Unassembled WGS sequence"/>
</dbReference>
<dbReference type="Pfam" id="PF11964">
    <property type="entry name" value="SpoIIAA-like"/>
    <property type="match status" value="1"/>
</dbReference>
<evidence type="ECO:0000313" key="1">
    <source>
        <dbReference type="EMBL" id="CUB05504.1"/>
    </source>
</evidence>
<organism evidence="1 2">
    <name type="scientific">Marinomonas fungiae</name>
    <dbReference type="NCBI Taxonomy" id="1137284"/>
    <lineage>
        <taxon>Bacteria</taxon>
        <taxon>Pseudomonadati</taxon>
        <taxon>Pseudomonadota</taxon>
        <taxon>Gammaproteobacteria</taxon>
        <taxon>Oceanospirillales</taxon>
        <taxon>Oceanospirillaceae</taxon>
        <taxon>Marinomonas</taxon>
    </lineage>
</organism>
<dbReference type="STRING" id="1137284.GCA_001418205_03026"/>
<dbReference type="InterPro" id="IPR038396">
    <property type="entry name" value="SpoIIAA-like_sf"/>
</dbReference>
<name>A0A0K6IQY7_9GAMM</name>
<accession>A0A0K6IQY7</accession>
<dbReference type="RefSeq" id="WP_055464068.1">
    <property type="nucleotide sequence ID" value="NZ_CYHG01000011.1"/>
</dbReference>
<dbReference type="SUPFAM" id="SSF52091">
    <property type="entry name" value="SpoIIaa-like"/>
    <property type="match status" value="1"/>
</dbReference>
<dbReference type="Gene3D" id="3.40.50.10600">
    <property type="entry name" value="SpoIIaa-like domains"/>
    <property type="match status" value="1"/>
</dbReference>
<dbReference type="EMBL" id="CYHG01000011">
    <property type="protein sequence ID" value="CUB05504.1"/>
    <property type="molecule type" value="Genomic_DNA"/>
</dbReference>
<dbReference type="InterPro" id="IPR021866">
    <property type="entry name" value="SpoIIAA-like"/>
</dbReference>
<sequence length="127" mass="14497">MINQCNTISLDIQRHRDTLVVNMKPSGRPSSKDFKKLSGMLETAVYAIQSPKISLFVDLSELKGLSARSAWNELLHGLKIGSEFDRIAIYGQNRWHKLMINTFSWLISPNLKVFKRKEDATSWVMAS</sequence>